<sequence>MSGGTGAVAVHWEVRGGAGGVRARGDDLLALARTCAAVADVLADAARDLAAAALDPELAAGAVLSPGTAVAAEDALLRAARLLLGAAWSAGELAARLRLALQTYRGADAVLHGLVQAAATATGAVVGAAAPLVVLPLATAVVVDAAVHGRPVAAGGLASRAADEVLGHPRAVEALAAGAAGVLDGVALWFPPALLLAAPGSYGGDAAAVSALLPERTVVVRRVGGSAPRPAATSPAELLRDLAGDPALHPGGGATLTVTRLVGPDGQERWVVGLPGTVSWSPRAGAEPRDLTSDVRLVARRDNAYADGVVLALRRAGVPPGAQLLLVGHSEGGLVATALAADPRMRRYDVEAVLVAGAPAARMPASGAAVLALEGTADPVPALDGLRNPDRPRLTTARFSGRGGASPHGLDTYAAAAAQLPVGDPSVAGWLAVAGPWLAPGSSAETSRWSVRRVGPRAAP</sequence>
<proteinExistence type="predicted"/>
<accession>A0A420XQD4</accession>
<dbReference type="RefSeq" id="WP_147431919.1">
    <property type="nucleotide sequence ID" value="NZ_RBWV01000011.1"/>
</dbReference>
<dbReference type="OrthoDB" id="5095936at2"/>
<comment type="caution">
    <text evidence="2">The sequence shown here is derived from an EMBL/GenBank/DDBJ whole genome shotgun (WGS) entry which is preliminary data.</text>
</comment>
<evidence type="ECO:0000256" key="1">
    <source>
        <dbReference type="SAM" id="MobiDB-lite"/>
    </source>
</evidence>
<dbReference type="Proteomes" id="UP000281955">
    <property type="component" value="Unassembled WGS sequence"/>
</dbReference>
<feature type="region of interest" description="Disordered" evidence="1">
    <location>
        <begin position="440"/>
        <end position="460"/>
    </location>
</feature>
<feature type="compositionally biased region" description="Basic residues" evidence="1">
    <location>
        <begin position="450"/>
        <end position="460"/>
    </location>
</feature>
<evidence type="ECO:0008006" key="4">
    <source>
        <dbReference type="Google" id="ProtNLM"/>
    </source>
</evidence>
<dbReference type="EMBL" id="RBWV01000011">
    <property type="protein sequence ID" value="RKS75454.1"/>
    <property type="molecule type" value="Genomic_DNA"/>
</dbReference>
<organism evidence="2 3">
    <name type="scientific">Motilibacter peucedani</name>
    <dbReference type="NCBI Taxonomy" id="598650"/>
    <lineage>
        <taxon>Bacteria</taxon>
        <taxon>Bacillati</taxon>
        <taxon>Actinomycetota</taxon>
        <taxon>Actinomycetes</taxon>
        <taxon>Motilibacterales</taxon>
        <taxon>Motilibacteraceae</taxon>
        <taxon>Motilibacter</taxon>
    </lineage>
</organism>
<dbReference type="SUPFAM" id="SSF53474">
    <property type="entry name" value="alpha/beta-Hydrolases"/>
    <property type="match status" value="1"/>
</dbReference>
<dbReference type="InParanoid" id="A0A420XQD4"/>
<protein>
    <recommendedName>
        <fullName evidence="4">PGAP1-like protein</fullName>
    </recommendedName>
</protein>
<name>A0A420XQD4_9ACTN</name>
<keyword evidence="3" id="KW-1185">Reference proteome</keyword>
<dbReference type="AlphaFoldDB" id="A0A420XQD4"/>
<dbReference type="InterPro" id="IPR029058">
    <property type="entry name" value="AB_hydrolase_fold"/>
</dbReference>
<dbReference type="Gene3D" id="3.40.50.1820">
    <property type="entry name" value="alpha/beta hydrolase"/>
    <property type="match status" value="1"/>
</dbReference>
<evidence type="ECO:0000313" key="2">
    <source>
        <dbReference type="EMBL" id="RKS75454.1"/>
    </source>
</evidence>
<gene>
    <name evidence="2" type="ORF">CLV35_1921</name>
</gene>
<evidence type="ECO:0000313" key="3">
    <source>
        <dbReference type="Proteomes" id="UP000281955"/>
    </source>
</evidence>
<reference evidence="2 3" key="1">
    <citation type="submission" date="2018-10" db="EMBL/GenBank/DDBJ databases">
        <title>Genomic Encyclopedia of Archaeal and Bacterial Type Strains, Phase II (KMG-II): from individual species to whole genera.</title>
        <authorList>
            <person name="Goeker M."/>
        </authorList>
    </citation>
    <scope>NUCLEOTIDE SEQUENCE [LARGE SCALE GENOMIC DNA]</scope>
    <source>
        <strain evidence="2 3">RP-AC37</strain>
    </source>
</reference>